<keyword evidence="2" id="KW-0808">Transferase</keyword>
<sequence length="409" mass="45851">MKILHLNATLTGGAARATLRLHSALLQERVDSLVYVQDTRGGMLHDRILSPQGLSKTWARLRPYLDKAPILFYPKRTRGTFNIGWLPFSGVLRTIEKIRPDIVHLHWIGRGVIPIYDLPKIPAPLVWSLHDMWAFSGGDHYYGDENEHAYRHSCILNSPFDYDLATLGFGMKKRAYAQISHLYVVGLSNWISTRARQSVLLQDKHHVVIPNPINTHHYRPLDKQVCQQLLGLDTSHQLVAFGAMDTSNPIKGADLLLEALHHLKGQQIELVIFGADTPNNMPHLPFKTHYLGKLTDNASLVALYNAVDVVVVPSRQENLSNVILESLACGTPIVAFEVGGNGDLISHQENGYLARPFDVLDLKAGVEWVLNTPDYPKLCTHARMHAEAHFSQEVIAKKYITLYEGILLG</sequence>
<dbReference type="Proteomes" id="UP000319322">
    <property type="component" value="Unassembled WGS sequence"/>
</dbReference>
<gene>
    <name evidence="2" type="ORF">FNE76_06475</name>
</gene>
<dbReference type="EMBL" id="VKGC01000019">
    <property type="protein sequence ID" value="TSA81477.1"/>
    <property type="molecule type" value="Genomic_DNA"/>
</dbReference>
<accession>A0A553UMP5</accession>
<protein>
    <submittedName>
        <fullName evidence="2">Glycosyltransferase</fullName>
    </submittedName>
</protein>
<proteinExistence type="predicted"/>
<dbReference type="AlphaFoldDB" id="A0A553UMP5"/>
<dbReference type="Pfam" id="PF13439">
    <property type="entry name" value="Glyco_transf_4"/>
    <property type="match status" value="1"/>
</dbReference>
<evidence type="ECO:0000313" key="2">
    <source>
        <dbReference type="EMBL" id="TSA81477.1"/>
    </source>
</evidence>
<dbReference type="SUPFAM" id="SSF53756">
    <property type="entry name" value="UDP-Glycosyltransferase/glycogen phosphorylase"/>
    <property type="match status" value="1"/>
</dbReference>
<evidence type="ECO:0000313" key="3">
    <source>
        <dbReference type="Proteomes" id="UP000319322"/>
    </source>
</evidence>
<comment type="caution">
    <text evidence="2">The sequence shown here is derived from an EMBL/GenBank/DDBJ whole genome shotgun (WGS) entry which is preliminary data.</text>
</comment>
<organism evidence="2 3">
    <name type="scientific">Helicobacter mehlei</name>
    <dbReference type="NCBI Taxonomy" id="2316080"/>
    <lineage>
        <taxon>Bacteria</taxon>
        <taxon>Pseudomonadati</taxon>
        <taxon>Campylobacterota</taxon>
        <taxon>Epsilonproteobacteria</taxon>
        <taxon>Campylobacterales</taxon>
        <taxon>Helicobacteraceae</taxon>
        <taxon>Helicobacter</taxon>
    </lineage>
</organism>
<keyword evidence="3" id="KW-1185">Reference proteome</keyword>
<dbReference type="PANTHER" id="PTHR12526">
    <property type="entry name" value="GLYCOSYLTRANSFERASE"/>
    <property type="match status" value="1"/>
</dbReference>
<feature type="domain" description="Glycosyltransferase subfamily 4-like N-terminal" evidence="1">
    <location>
        <begin position="12"/>
        <end position="215"/>
    </location>
</feature>
<dbReference type="InterPro" id="IPR028098">
    <property type="entry name" value="Glyco_trans_4-like_N"/>
</dbReference>
<dbReference type="RefSeq" id="WP_120947500.1">
    <property type="nucleotide sequence ID" value="NZ_QXQS01000001.1"/>
</dbReference>
<evidence type="ECO:0000259" key="1">
    <source>
        <dbReference type="Pfam" id="PF13439"/>
    </source>
</evidence>
<dbReference type="Gene3D" id="3.40.50.2000">
    <property type="entry name" value="Glycogen Phosphorylase B"/>
    <property type="match status" value="2"/>
</dbReference>
<reference evidence="2 3" key="3">
    <citation type="submission" date="2019-07" db="EMBL/GenBank/DDBJ databases">
        <authorList>
            <person name="Papic B."/>
        </authorList>
    </citation>
    <scope>NUCLEOTIDE SEQUENCE [LARGE SCALE GENOMIC DNA]</scope>
    <source>
        <strain evidence="2 3">L8b</strain>
    </source>
</reference>
<dbReference type="GO" id="GO:0016757">
    <property type="term" value="F:glycosyltransferase activity"/>
    <property type="evidence" value="ECO:0007669"/>
    <property type="project" value="UniProtKB-ARBA"/>
</dbReference>
<dbReference type="Pfam" id="PF13692">
    <property type="entry name" value="Glyco_trans_1_4"/>
    <property type="match status" value="1"/>
</dbReference>
<reference evidence="3" key="2">
    <citation type="submission" date="2019-07" db="EMBL/GenBank/DDBJ databases">
        <title>Helicobacter labacensis sp. nov., Helicobacter mehlei sp. nov. and Helicobacter vulpis sp. nov., isolated from gastric mucosa of red fox (Vulpis vulpis).</title>
        <authorList>
            <person name="Papic B."/>
        </authorList>
    </citation>
    <scope>NUCLEOTIDE SEQUENCE [LARGE SCALE GENOMIC DNA]</scope>
    <source>
        <strain evidence="3">L8b</strain>
    </source>
</reference>
<reference evidence="2 3" key="1">
    <citation type="submission" date="2019-07" db="EMBL/GenBank/DDBJ databases">
        <title>Helicobacter labacensis sp. nov., Helicobacter mehlei sp. nov. and Helicobacter vulpis sp. nov., isolated from gastric mucosa of red fox (Vulpis vulpis).</title>
        <authorList>
            <person name="Kusar D."/>
            <person name="Gruntar I."/>
            <person name="Pate M."/>
            <person name="Zajc U."/>
            <person name="Ocepek M."/>
        </authorList>
    </citation>
    <scope>NUCLEOTIDE SEQUENCE [LARGE SCALE GENOMIC DNA]</scope>
    <source>
        <strain evidence="2 3">L8b</strain>
    </source>
</reference>
<name>A0A553UMP5_9HELI</name>